<dbReference type="KEGG" id="thes:FHQ07_02360"/>
<evidence type="ECO:0000313" key="2">
    <source>
        <dbReference type="EMBL" id="QDA56241.1"/>
    </source>
</evidence>
<gene>
    <name evidence="2" type="ORF">FHQ07_02360</name>
</gene>
<evidence type="ECO:0000256" key="1">
    <source>
        <dbReference type="SAM" id="Phobius"/>
    </source>
</evidence>
<keyword evidence="1" id="KW-0812">Transmembrane</keyword>
<keyword evidence="1" id="KW-1133">Transmembrane helix</keyword>
<proteinExistence type="predicted"/>
<organism evidence="2 3">
    <name type="scientific">Thermomonas aquatica</name>
    <dbReference type="NCBI Taxonomy" id="2202149"/>
    <lineage>
        <taxon>Bacteria</taxon>
        <taxon>Pseudomonadati</taxon>
        <taxon>Pseudomonadota</taxon>
        <taxon>Gammaproteobacteria</taxon>
        <taxon>Lysobacterales</taxon>
        <taxon>Lysobacteraceae</taxon>
        <taxon>Thermomonas</taxon>
    </lineage>
</organism>
<protein>
    <submittedName>
        <fullName evidence="2">Uncharacterized protein</fullName>
    </submittedName>
</protein>
<feature type="transmembrane region" description="Helical" evidence="1">
    <location>
        <begin position="25"/>
        <end position="47"/>
    </location>
</feature>
<keyword evidence="1" id="KW-0472">Membrane</keyword>
<feature type="transmembrane region" description="Helical" evidence="1">
    <location>
        <begin position="59"/>
        <end position="84"/>
    </location>
</feature>
<accession>A0A5B7ZM88</accession>
<dbReference type="EMBL" id="CP040871">
    <property type="protein sequence ID" value="QDA56241.1"/>
    <property type="molecule type" value="Genomic_DNA"/>
</dbReference>
<evidence type="ECO:0000313" key="3">
    <source>
        <dbReference type="Proteomes" id="UP000308149"/>
    </source>
</evidence>
<dbReference type="AlphaFoldDB" id="A0A5B7ZM88"/>
<name>A0A5B7ZM88_9GAMM</name>
<keyword evidence="3" id="KW-1185">Reference proteome</keyword>
<reference evidence="2 3" key="1">
    <citation type="submission" date="2019-06" db="EMBL/GenBank/DDBJ databases">
        <title>Thermomonas aquatica sp. nov., isolated from an industrial wastewater treatment plant.</title>
        <authorList>
            <person name="Jeon J.H."/>
            <person name="Park D.-S."/>
        </authorList>
    </citation>
    <scope>NUCLEOTIDE SEQUENCE [LARGE SCALE GENOMIC DNA]</scope>
    <source>
        <strain evidence="2 3">SY21</strain>
    </source>
</reference>
<dbReference type="RefSeq" id="WP_139715169.1">
    <property type="nucleotide sequence ID" value="NZ_CP040871.1"/>
</dbReference>
<sequence length="100" mass="11431">MTDYGSRAERWVATRWPAIRARGPWHFVLVRGVLLWGGLMFLAMLVLTGLRLGFDHPRYPLLAAIAAVLCAIGGVAWALLTWYFNERIHRALQQRDRDIA</sequence>
<dbReference type="Proteomes" id="UP000308149">
    <property type="component" value="Chromosome"/>
</dbReference>